<dbReference type="NCBIfam" id="TIGR00228">
    <property type="entry name" value="ruvC"/>
    <property type="match status" value="1"/>
</dbReference>
<evidence type="ECO:0000256" key="3">
    <source>
        <dbReference type="ARBA" id="ARBA00022722"/>
    </source>
</evidence>
<dbReference type="EMBL" id="BARV01000025">
    <property type="protein sequence ID" value="GAH91843.1"/>
    <property type="molecule type" value="Genomic_DNA"/>
</dbReference>
<protein>
    <submittedName>
        <fullName evidence="12">Uncharacterized protein</fullName>
    </submittedName>
</protein>
<name>X1ESG4_9ZZZZ</name>
<gene>
    <name evidence="12" type="ORF">S03H2_02030</name>
    <name evidence="13" type="ORF">S06H3_00168</name>
</gene>
<evidence type="ECO:0000256" key="7">
    <source>
        <dbReference type="ARBA" id="ARBA00022801"/>
    </source>
</evidence>
<dbReference type="InterPro" id="IPR012337">
    <property type="entry name" value="RNaseH-like_sf"/>
</dbReference>
<dbReference type="AlphaFoldDB" id="X1ESG4"/>
<evidence type="ECO:0000313" key="13">
    <source>
        <dbReference type="EMBL" id="GAH91843.1"/>
    </source>
</evidence>
<evidence type="ECO:0000256" key="10">
    <source>
        <dbReference type="ARBA" id="ARBA00023172"/>
    </source>
</evidence>
<dbReference type="Gene3D" id="3.30.420.10">
    <property type="entry name" value="Ribonuclease H-like superfamily/Ribonuclease H"/>
    <property type="match status" value="1"/>
</dbReference>
<dbReference type="GO" id="GO:0006310">
    <property type="term" value="P:DNA recombination"/>
    <property type="evidence" value="ECO:0007669"/>
    <property type="project" value="UniProtKB-KW"/>
</dbReference>
<dbReference type="FunFam" id="3.30.420.10:FF:000002">
    <property type="entry name" value="Crossover junction endodeoxyribonuclease RuvC"/>
    <property type="match status" value="1"/>
</dbReference>
<evidence type="ECO:0000256" key="11">
    <source>
        <dbReference type="ARBA" id="ARBA00023204"/>
    </source>
</evidence>
<dbReference type="GO" id="GO:0004520">
    <property type="term" value="F:DNA endonuclease activity"/>
    <property type="evidence" value="ECO:0007669"/>
    <property type="project" value="InterPro"/>
</dbReference>
<dbReference type="InterPro" id="IPR002176">
    <property type="entry name" value="X-over_junc_endoDNase_RuvC"/>
</dbReference>
<keyword evidence="5" id="KW-0255">Endonuclease</keyword>
<evidence type="ECO:0000256" key="2">
    <source>
        <dbReference type="ARBA" id="ARBA00022490"/>
    </source>
</evidence>
<dbReference type="HAMAP" id="MF_00034">
    <property type="entry name" value="RuvC"/>
    <property type="match status" value="1"/>
</dbReference>
<dbReference type="PANTHER" id="PTHR30194:SF3">
    <property type="entry name" value="CROSSOVER JUNCTION ENDODEOXYRIBONUCLEASE RUVC"/>
    <property type="match status" value="1"/>
</dbReference>
<keyword evidence="7" id="KW-0378">Hydrolase</keyword>
<keyword evidence="3" id="KW-0540">Nuclease</keyword>
<sequence>MRILGIDPGTIKLGYSIVDAEEEIQVVDYGVLNFPPRMPIEERLCSLYVGLSEIIAKHRPDEVAIEEPFIGRNVHSALAIGRAEAVAILATANQGLPIHYYSPAQVKKQVTGYGRSDKQQVQEMVKIQLGLPQLPQPSDAADALAIAICHIQQSRLNLWLAKQISK</sequence>
<dbReference type="CDD" id="cd16962">
    <property type="entry name" value="RuvC"/>
    <property type="match status" value="1"/>
</dbReference>
<dbReference type="InterPro" id="IPR036397">
    <property type="entry name" value="RNaseH_sf"/>
</dbReference>
<evidence type="ECO:0000256" key="9">
    <source>
        <dbReference type="ARBA" id="ARBA00023125"/>
    </source>
</evidence>
<evidence type="ECO:0000256" key="5">
    <source>
        <dbReference type="ARBA" id="ARBA00022759"/>
    </source>
</evidence>
<keyword evidence="2" id="KW-0963">Cytoplasm</keyword>
<keyword evidence="10" id="KW-0233">DNA recombination</keyword>
<comment type="similarity">
    <text evidence="1">Belongs to the RuvC family.</text>
</comment>
<proteinExistence type="inferred from homology"/>
<comment type="caution">
    <text evidence="12">The sequence shown here is derived from an EMBL/GenBank/DDBJ whole genome shotgun (WGS) entry which is preliminary data.</text>
</comment>
<dbReference type="PRINTS" id="PR00696">
    <property type="entry name" value="RSOLVASERUVC"/>
</dbReference>
<dbReference type="GO" id="GO:0006281">
    <property type="term" value="P:DNA repair"/>
    <property type="evidence" value="ECO:0007669"/>
    <property type="project" value="UniProtKB-KW"/>
</dbReference>
<keyword evidence="11" id="KW-0234">DNA repair</keyword>
<keyword evidence="6" id="KW-0227">DNA damage</keyword>
<dbReference type="GO" id="GO:0016787">
    <property type="term" value="F:hydrolase activity"/>
    <property type="evidence" value="ECO:0007669"/>
    <property type="project" value="UniProtKB-KW"/>
</dbReference>
<dbReference type="Pfam" id="PF02075">
    <property type="entry name" value="RuvC"/>
    <property type="match status" value="1"/>
</dbReference>
<evidence type="ECO:0000256" key="6">
    <source>
        <dbReference type="ARBA" id="ARBA00022763"/>
    </source>
</evidence>
<evidence type="ECO:0000256" key="1">
    <source>
        <dbReference type="ARBA" id="ARBA00009518"/>
    </source>
</evidence>
<dbReference type="GO" id="GO:0046872">
    <property type="term" value="F:metal ion binding"/>
    <property type="evidence" value="ECO:0007669"/>
    <property type="project" value="UniProtKB-KW"/>
</dbReference>
<accession>X1ESG4</accession>
<keyword evidence="4" id="KW-0479">Metal-binding</keyword>
<organism evidence="12">
    <name type="scientific">marine sediment metagenome</name>
    <dbReference type="NCBI Taxonomy" id="412755"/>
    <lineage>
        <taxon>unclassified sequences</taxon>
        <taxon>metagenomes</taxon>
        <taxon>ecological metagenomes</taxon>
    </lineage>
</organism>
<evidence type="ECO:0000256" key="4">
    <source>
        <dbReference type="ARBA" id="ARBA00022723"/>
    </source>
</evidence>
<dbReference type="NCBIfam" id="NF000711">
    <property type="entry name" value="PRK00039.2-1"/>
    <property type="match status" value="1"/>
</dbReference>
<dbReference type="GO" id="GO:0003677">
    <property type="term" value="F:DNA binding"/>
    <property type="evidence" value="ECO:0007669"/>
    <property type="project" value="UniProtKB-KW"/>
</dbReference>
<evidence type="ECO:0000313" key="12">
    <source>
        <dbReference type="EMBL" id="GAH23265.1"/>
    </source>
</evidence>
<evidence type="ECO:0000256" key="8">
    <source>
        <dbReference type="ARBA" id="ARBA00022842"/>
    </source>
</evidence>
<dbReference type="EMBL" id="BARU01000643">
    <property type="protein sequence ID" value="GAH23265.1"/>
    <property type="molecule type" value="Genomic_DNA"/>
</dbReference>
<keyword evidence="8" id="KW-0460">Magnesium</keyword>
<dbReference type="PANTHER" id="PTHR30194">
    <property type="entry name" value="CROSSOVER JUNCTION ENDODEOXYRIBONUCLEASE RUVC"/>
    <property type="match status" value="1"/>
</dbReference>
<reference evidence="12" key="1">
    <citation type="journal article" date="2014" name="Front. Microbiol.">
        <title>High frequency of phylogenetically diverse reductive dehalogenase-homologous genes in deep subseafloor sedimentary metagenomes.</title>
        <authorList>
            <person name="Kawai M."/>
            <person name="Futagami T."/>
            <person name="Toyoda A."/>
            <person name="Takaki Y."/>
            <person name="Nishi S."/>
            <person name="Hori S."/>
            <person name="Arai W."/>
            <person name="Tsubouchi T."/>
            <person name="Morono Y."/>
            <person name="Uchiyama I."/>
            <person name="Ito T."/>
            <person name="Fujiyama A."/>
            <person name="Inagaki F."/>
            <person name="Takami H."/>
        </authorList>
    </citation>
    <scope>NUCLEOTIDE SEQUENCE</scope>
    <source>
        <strain evidence="12">Expedition CK06-06</strain>
    </source>
</reference>
<keyword evidence="9" id="KW-0238">DNA-binding</keyword>
<dbReference type="SUPFAM" id="SSF53098">
    <property type="entry name" value="Ribonuclease H-like"/>
    <property type="match status" value="1"/>
</dbReference>